<dbReference type="PIRSF" id="PIRSF006257">
    <property type="entry name" value="UCP006257"/>
    <property type="match status" value="1"/>
</dbReference>
<dbReference type="RefSeq" id="WP_101518706.1">
    <property type="nucleotide sequence ID" value="NZ_PKUS01000028.1"/>
</dbReference>
<keyword evidence="3" id="KW-1185">Reference proteome</keyword>
<sequence>MHTEIAEVLIDIEAHLRRLNMWEQIPPSTQALASSEPFCVDTMTLTQWLQFVFIPTIYQMIEDGESLPEQCGIAPMGEAFFRDSSHGVEDLIASLRKIDELLSAGGSR</sequence>
<dbReference type="InterPro" id="IPR023376">
    <property type="entry name" value="YqcC-like_dom"/>
</dbReference>
<dbReference type="InterPro" id="IPR007384">
    <property type="entry name" value="UCP006257"/>
</dbReference>
<feature type="domain" description="YqcC-like" evidence="1">
    <location>
        <begin position="5"/>
        <end position="101"/>
    </location>
</feature>
<dbReference type="OrthoDB" id="8794567at2"/>
<dbReference type="PANTHER" id="PTHR39586">
    <property type="entry name" value="CYTOPLASMIC PROTEIN-RELATED"/>
    <property type="match status" value="1"/>
</dbReference>
<evidence type="ECO:0000259" key="1">
    <source>
        <dbReference type="Pfam" id="PF04287"/>
    </source>
</evidence>
<proteinExistence type="predicted"/>
<dbReference type="Proteomes" id="UP000235005">
    <property type="component" value="Unassembled WGS sequence"/>
</dbReference>
<dbReference type="Pfam" id="PF04287">
    <property type="entry name" value="DUF446"/>
    <property type="match status" value="1"/>
</dbReference>
<dbReference type="SUPFAM" id="SSF158452">
    <property type="entry name" value="YqcC-like"/>
    <property type="match status" value="1"/>
</dbReference>
<evidence type="ECO:0000313" key="2">
    <source>
        <dbReference type="EMBL" id="PLW67493.1"/>
    </source>
</evidence>
<dbReference type="Gene3D" id="1.20.1440.40">
    <property type="entry name" value="YqcC-like"/>
    <property type="match status" value="1"/>
</dbReference>
<comment type="caution">
    <text evidence="2">The sequence shown here is derived from an EMBL/GenBank/DDBJ whole genome shotgun (WGS) entry which is preliminary data.</text>
</comment>
<name>A0A2N5WZ35_9GAMM</name>
<organism evidence="2 3">
    <name type="scientific">Pseudohalioglobus lutimaris</name>
    <dbReference type="NCBI Taxonomy" id="1737061"/>
    <lineage>
        <taxon>Bacteria</taxon>
        <taxon>Pseudomonadati</taxon>
        <taxon>Pseudomonadota</taxon>
        <taxon>Gammaproteobacteria</taxon>
        <taxon>Cellvibrionales</taxon>
        <taxon>Halieaceae</taxon>
        <taxon>Pseudohalioglobus</taxon>
    </lineage>
</organism>
<gene>
    <name evidence="2" type="ORF">C0039_16420</name>
</gene>
<protein>
    <submittedName>
        <fullName evidence="2">Pseudouridine synthase</fullName>
    </submittedName>
</protein>
<reference evidence="2 3" key="1">
    <citation type="submission" date="2018-01" db="EMBL/GenBank/DDBJ databases">
        <title>The draft genome sequence of Halioglobus lutimaris HF004.</title>
        <authorList>
            <person name="Du Z.-J."/>
            <person name="Shi M.-J."/>
        </authorList>
    </citation>
    <scope>NUCLEOTIDE SEQUENCE [LARGE SCALE GENOMIC DNA]</scope>
    <source>
        <strain evidence="2 3">HF004</strain>
    </source>
</reference>
<dbReference type="PANTHER" id="PTHR39586:SF1">
    <property type="entry name" value="CYTOPLASMIC PROTEIN"/>
    <property type="match status" value="1"/>
</dbReference>
<dbReference type="AlphaFoldDB" id="A0A2N5WZ35"/>
<evidence type="ECO:0000313" key="3">
    <source>
        <dbReference type="Proteomes" id="UP000235005"/>
    </source>
</evidence>
<dbReference type="EMBL" id="PKUS01000028">
    <property type="protein sequence ID" value="PLW67493.1"/>
    <property type="molecule type" value="Genomic_DNA"/>
</dbReference>
<accession>A0A2N5WZ35</accession>
<dbReference type="GO" id="GO:0044010">
    <property type="term" value="P:single-species biofilm formation"/>
    <property type="evidence" value="ECO:0007669"/>
    <property type="project" value="TreeGrafter"/>
</dbReference>
<dbReference type="InterPro" id="IPR036814">
    <property type="entry name" value="YqcC-like_sf"/>
</dbReference>